<dbReference type="Proteomes" id="UP000231025">
    <property type="component" value="Unassembled WGS sequence"/>
</dbReference>
<dbReference type="AlphaFoldDB" id="A0A2G9Y6X1"/>
<keyword evidence="4 7" id="KW-0812">Transmembrane</keyword>
<comment type="caution">
    <text evidence="9">The sequence shown here is derived from an EMBL/GenBank/DDBJ whole genome shotgun (WGS) entry which is preliminary data.</text>
</comment>
<feature type="transmembrane region" description="Helical" evidence="7">
    <location>
        <begin position="260"/>
        <end position="281"/>
    </location>
</feature>
<dbReference type="GO" id="GO:0005886">
    <property type="term" value="C:plasma membrane"/>
    <property type="evidence" value="ECO:0007669"/>
    <property type="project" value="UniProtKB-SubCell"/>
</dbReference>
<feature type="transmembrane region" description="Helical" evidence="7">
    <location>
        <begin position="347"/>
        <end position="363"/>
    </location>
</feature>
<dbReference type="EMBL" id="PCRE01000031">
    <property type="protein sequence ID" value="PIP14999.1"/>
    <property type="molecule type" value="Genomic_DNA"/>
</dbReference>
<evidence type="ECO:0000256" key="2">
    <source>
        <dbReference type="ARBA" id="ARBA00022448"/>
    </source>
</evidence>
<feature type="transmembrane region" description="Helical" evidence="7">
    <location>
        <begin position="369"/>
        <end position="394"/>
    </location>
</feature>
<keyword evidence="3" id="KW-1003">Cell membrane</keyword>
<organism evidence="9 10">
    <name type="scientific">Candidatus Roizmanbacteria bacterium CG23_combo_of_CG06-09_8_20_14_all_35_49</name>
    <dbReference type="NCBI Taxonomy" id="1974863"/>
    <lineage>
        <taxon>Bacteria</taxon>
        <taxon>Candidatus Roizmaniibacteriota</taxon>
    </lineage>
</organism>
<sequence length="412" mass="45217">MKPKSSAFISLRYKNFSILWWGLLISTIGTQMQVTAINWHIYLLTKSTISLGLVGLANFLPLIIFSPLAGIAADLYNRKRIVFLAQAMMTLCAFFLGFFTLTKIISPLLIYLLVSLNSVAIVFDSSSRQSLYPLMVPKKYLANAASLINLMWRTSTVVGPSIGGLILAGFGKVEIIYFVNAVSFLAILIALFFIKPRRQVYQENISLSLSSIKEGFTFVFRRPLISSTMVLDFFASFFASANVLLPVFAKDILKVGAQGYGFLCAASSVGGVVAGLIFSLFSQIKKQGKLILTTVFIYGLATIVFGLSKSFYLSFFCLAVAGFCDVISTVIRATIRQLLTPDQIRGRMTAVNAMFYFGGPYLGEFEAGFLASLVGSPISVVIGGLGTVITTLFINHRVPQLRKYDNHSHSRS</sequence>
<feature type="transmembrane region" description="Helical" evidence="7">
    <location>
        <begin position="48"/>
        <end position="69"/>
    </location>
</feature>
<dbReference type="PANTHER" id="PTHR23513">
    <property type="entry name" value="INTEGRAL MEMBRANE EFFLUX PROTEIN-RELATED"/>
    <property type="match status" value="1"/>
</dbReference>
<dbReference type="PANTHER" id="PTHR23513:SF9">
    <property type="entry name" value="ENTEROBACTIN EXPORTER ENTS"/>
    <property type="match status" value="1"/>
</dbReference>
<dbReference type="Gene3D" id="1.20.1250.20">
    <property type="entry name" value="MFS general substrate transporter like domains"/>
    <property type="match status" value="1"/>
</dbReference>
<evidence type="ECO:0000256" key="7">
    <source>
        <dbReference type="SAM" id="Phobius"/>
    </source>
</evidence>
<evidence type="ECO:0000313" key="9">
    <source>
        <dbReference type="EMBL" id="PIP14999.1"/>
    </source>
</evidence>
<reference evidence="9 10" key="1">
    <citation type="submission" date="2017-09" db="EMBL/GenBank/DDBJ databases">
        <title>Depth-based differentiation of microbial function through sediment-hosted aquifers and enrichment of novel symbionts in the deep terrestrial subsurface.</title>
        <authorList>
            <person name="Probst A.J."/>
            <person name="Ladd B."/>
            <person name="Jarett J.K."/>
            <person name="Geller-Mcgrath D.E."/>
            <person name="Sieber C.M."/>
            <person name="Emerson J.B."/>
            <person name="Anantharaman K."/>
            <person name="Thomas B.C."/>
            <person name="Malmstrom R."/>
            <person name="Stieglmeier M."/>
            <person name="Klingl A."/>
            <person name="Woyke T."/>
            <person name="Ryan C.M."/>
            <person name="Banfield J.F."/>
        </authorList>
    </citation>
    <scope>NUCLEOTIDE SEQUENCE [LARGE SCALE GENOMIC DNA]</scope>
    <source>
        <strain evidence="9">CG23_combo_of_CG06-09_8_20_14_all_35_49</strain>
    </source>
</reference>
<evidence type="ECO:0000313" key="10">
    <source>
        <dbReference type="Proteomes" id="UP000231025"/>
    </source>
</evidence>
<gene>
    <name evidence="9" type="ORF">COX47_02100</name>
</gene>
<dbReference type="InterPro" id="IPR020846">
    <property type="entry name" value="MFS_dom"/>
</dbReference>
<evidence type="ECO:0000256" key="5">
    <source>
        <dbReference type="ARBA" id="ARBA00022989"/>
    </source>
</evidence>
<accession>A0A2G9Y6X1</accession>
<comment type="subcellular location">
    <subcellularLocation>
        <location evidence="1">Cell membrane</location>
        <topology evidence="1">Multi-pass membrane protein</topology>
    </subcellularLocation>
</comment>
<feature type="transmembrane region" description="Helical" evidence="7">
    <location>
        <begin position="313"/>
        <end position="335"/>
    </location>
</feature>
<dbReference type="Pfam" id="PF05977">
    <property type="entry name" value="MFS_3"/>
    <property type="match status" value="1"/>
</dbReference>
<keyword evidence="6 7" id="KW-0472">Membrane</keyword>
<dbReference type="SUPFAM" id="SSF103473">
    <property type="entry name" value="MFS general substrate transporter"/>
    <property type="match status" value="1"/>
</dbReference>
<evidence type="ECO:0000259" key="8">
    <source>
        <dbReference type="PROSITE" id="PS50850"/>
    </source>
</evidence>
<name>A0A2G9Y6X1_9BACT</name>
<feature type="domain" description="Major facilitator superfamily (MFS) profile" evidence="8">
    <location>
        <begin position="1"/>
        <end position="402"/>
    </location>
</feature>
<evidence type="ECO:0000256" key="1">
    <source>
        <dbReference type="ARBA" id="ARBA00004651"/>
    </source>
</evidence>
<feature type="transmembrane region" description="Helical" evidence="7">
    <location>
        <begin position="104"/>
        <end position="123"/>
    </location>
</feature>
<feature type="transmembrane region" description="Helical" evidence="7">
    <location>
        <begin position="175"/>
        <end position="194"/>
    </location>
</feature>
<dbReference type="PROSITE" id="PS50850">
    <property type="entry name" value="MFS"/>
    <property type="match status" value="1"/>
</dbReference>
<evidence type="ECO:0000256" key="3">
    <source>
        <dbReference type="ARBA" id="ARBA00022475"/>
    </source>
</evidence>
<feature type="transmembrane region" description="Helical" evidence="7">
    <location>
        <begin position="20"/>
        <end position="42"/>
    </location>
</feature>
<feature type="transmembrane region" description="Helical" evidence="7">
    <location>
        <begin position="290"/>
        <end position="307"/>
    </location>
</feature>
<evidence type="ECO:0000256" key="4">
    <source>
        <dbReference type="ARBA" id="ARBA00022692"/>
    </source>
</evidence>
<dbReference type="InterPro" id="IPR010290">
    <property type="entry name" value="TM_effector"/>
</dbReference>
<feature type="transmembrane region" description="Helical" evidence="7">
    <location>
        <begin position="230"/>
        <end position="248"/>
    </location>
</feature>
<dbReference type="CDD" id="cd06173">
    <property type="entry name" value="MFS_MefA_like"/>
    <property type="match status" value="1"/>
</dbReference>
<dbReference type="InterPro" id="IPR036259">
    <property type="entry name" value="MFS_trans_sf"/>
</dbReference>
<keyword evidence="5 7" id="KW-1133">Transmembrane helix</keyword>
<evidence type="ECO:0000256" key="6">
    <source>
        <dbReference type="ARBA" id="ARBA00023136"/>
    </source>
</evidence>
<protein>
    <submittedName>
        <fullName evidence="9">MFS transporter</fullName>
    </submittedName>
</protein>
<proteinExistence type="predicted"/>
<feature type="transmembrane region" description="Helical" evidence="7">
    <location>
        <begin position="81"/>
        <end position="98"/>
    </location>
</feature>
<dbReference type="GO" id="GO:0022857">
    <property type="term" value="F:transmembrane transporter activity"/>
    <property type="evidence" value="ECO:0007669"/>
    <property type="project" value="InterPro"/>
</dbReference>
<keyword evidence="2" id="KW-0813">Transport</keyword>